<dbReference type="AlphaFoldDB" id="A0A6J4KVW8"/>
<name>A0A6J4KVW8_9CYAN</name>
<gene>
    <name evidence="1" type="ORF">AVDCRST_MAG84-1054</name>
</gene>
<dbReference type="EMBL" id="CADCTZ010000159">
    <property type="protein sequence ID" value="CAA9315705.1"/>
    <property type="molecule type" value="Genomic_DNA"/>
</dbReference>
<proteinExistence type="predicted"/>
<organism evidence="1">
    <name type="scientific">uncultured Microcoleus sp</name>
    <dbReference type="NCBI Taxonomy" id="259945"/>
    <lineage>
        <taxon>Bacteria</taxon>
        <taxon>Bacillati</taxon>
        <taxon>Cyanobacteriota</taxon>
        <taxon>Cyanophyceae</taxon>
        <taxon>Oscillatoriophycideae</taxon>
        <taxon>Oscillatoriales</taxon>
        <taxon>Microcoleaceae</taxon>
        <taxon>Microcoleus</taxon>
        <taxon>environmental samples</taxon>
    </lineage>
</organism>
<sequence>MSILRCLSGLPKFTHFVGKPSLRDEKVYRSGDRPCLKIPAQ</sequence>
<accession>A0A6J4KVW8</accession>
<protein>
    <submittedName>
        <fullName evidence="1">Uncharacterized protein</fullName>
    </submittedName>
</protein>
<evidence type="ECO:0000313" key="1">
    <source>
        <dbReference type="EMBL" id="CAA9315705.1"/>
    </source>
</evidence>
<reference evidence="1" key="1">
    <citation type="submission" date="2020-02" db="EMBL/GenBank/DDBJ databases">
        <authorList>
            <person name="Meier V. D."/>
        </authorList>
    </citation>
    <scope>NUCLEOTIDE SEQUENCE</scope>
    <source>
        <strain evidence="1">AVDCRST_MAG84</strain>
    </source>
</reference>